<dbReference type="GO" id="GO:0005975">
    <property type="term" value="P:carbohydrate metabolic process"/>
    <property type="evidence" value="ECO:0007669"/>
    <property type="project" value="InterPro"/>
</dbReference>
<dbReference type="InterPro" id="IPR000322">
    <property type="entry name" value="Glyco_hydro_31_TIM"/>
</dbReference>
<reference evidence="11" key="1">
    <citation type="submission" date="2022-07" db="EMBL/GenBank/DDBJ databases">
        <title>Phylogenomic reconstructions and comparative analyses of Kickxellomycotina fungi.</title>
        <authorList>
            <person name="Reynolds N.K."/>
            <person name="Stajich J.E."/>
            <person name="Barry K."/>
            <person name="Grigoriev I.V."/>
            <person name="Crous P."/>
            <person name="Smith M.E."/>
        </authorList>
    </citation>
    <scope>NUCLEOTIDE SEQUENCE</scope>
    <source>
        <strain evidence="11">CBS 109367</strain>
    </source>
</reference>
<evidence type="ECO:0000256" key="5">
    <source>
        <dbReference type="ARBA" id="ARBA00041343"/>
    </source>
</evidence>
<dbReference type="PANTHER" id="PTHR22762:SF133">
    <property type="entry name" value="P-TYPE DOMAIN-CONTAINING PROTEIN"/>
    <property type="match status" value="1"/>
</dbReference>
<name>A0A9W8GLL9_9FUNG</name>
<feature type="chain" id="PRO_5040778972" description="Maltase" evidence="7">
    <location>
        <begin position="24"/>
        <end position="866"/>
    </location>
</feature>
<keyword evidence="2 6" id="KW-0378">Hydrolase</keyword>
<dbReference type="CDD" id="cd14752">
    <property type="entry name" value="GH31_N"/>
    <property type="match status" value="1"/>
</dbReference>
<evidence type="ECO:0000256" key="2">
    <source>
        <dbReference type="ARBA" id="ARBA00022801"/>
    </source>
</evidence>
<dbReference type="InterPro" id="IPR013780">
    <property type="entry name" value="Glyco_hydro_b"/>
</dbReference>
<dbReference type="Gene3D" id="2.60.40.1180">
    <property type="entry name" value="Golgi alpha-mannosidase II"/>
    <property type="match status" value="2"/>
</dbReference>
<feature type="signal peptide" evidence="7">
    <location>
        <begin position="1"/>
        <end position="23"/>
    </location>
</feature>
<keyword evidence="4 6" id="KW-0326">Glycosidase</keyword>
<dbReference type="Pfam" id="PF21365">
    <property type="entry name" value="Glyco_hydro_31_3rd"/>
    <property type="match status" value="1"/>
</dbReference>
<evidence type="ECO:0000256" key="6">
    <source>
        <dbReference type="RuleBase" id="RU361185"/>
    </source>
</evidence>
<dbReference type="InterPro" id="IPR048395">
    <property type="entry name" value="Glyco_hydro_31_C"/>
</dbReference>
<dbReference type="InterPro" id="IPR030458">
    <property type="entry name" value="Glyco_hydro_31_AS"/>
</dbReference>
<dbReference type="Proteomes" id="UP001151516">
    <property type="component" value="Unassembled WGS sequence"/>
</dbReference>
<feature type="domain" description="Glycoside hydrolase family 31 N-terminal" evidence="9">
    <location>
        <begin position="141"/>
        <end position="233"/>
    </location>
</feature>
<dbReference type="InterPro" id="IPR025887">
    <property type="entry name" value="Glyco_hydro_31_N_dom"/>
</dbReference>
<sequence length="866" mass="96102">MVMRTLLCLCAIALWTGPRSAAATRQAVLSAQAPHTQSVTCPGYVAGNVSQTGDGFTAELTLAGPPCALYGRDIKRLELGVRFDTKNRLHVHIKDSDGQQFQIPHGVIALDPGYGVRNASSSLWFDYFHDDSSGFGFRVSRGDQVIFDTVGHPLIFEDQYIEVTSNLPANANIYGMGESPDFFRRNPANTIKTLWNRGSPDLLQQNVYGSHSIYMELRDGLFHGAYLHNSHGMDIVLANSTIQYRVLGGTADLYFFGGPSALDVIDQYTELVGRPSRIPYWALGFHNCRYGYKSVYEVNSVIAKYSEANIPLEVAWTDIDYMDRTRDFTFDPVNFPLAEMQKQLAYLHERGQKMVLITDPAILYNSSYEVYARGHAKDVFIKNTDGSEFIGQVWPGYTVFPDWFAHNTSSWWSGELKRYFDQLPIDGMWIDMNEAASFCTGSCGTGKSAGSVPPYPWTLDPQPPHRIINSSDTLLVPPYAIHNREVELSDLTIETTAKHANGASEYHVHNLYGHMESRATHDFLVNYRPNQRPFILSRSTFAGSGAYVSHWTGDNSATWQDLHISIASVFDFGIFGIPMVGADICGFFGNTTEELCARWIEVGAFYPFSRVHSALASTPQELYRWETVAEAGRRALRVRYALLPYFYTSYQRSVENGWPVARPLLFEFPRIPAVADNDRQLLVGDSILVSPVLAEGATSVVALFPAGLWYDWYDYSVIKGVNGNVTLSAPLEHVNVHVRGGKIVPTQEPAMTTADSRKGDFEFIVAVDEHGAAAGELYVDDGETFDTASRWIQLGYAGKALRIRQRSGKFKIIQPLSKLVLLGVTGISKVVVNGSGINASLKAVNGSTIVTDLDIDLNVETLIAFS</sequence>
<dbReference type="OrthoDB" id="5839090at2759"/>
<dbReference type="InterPro" id="IPR011013">
    <property type="entry name" value="Gal_mutarotase_sf_dom"/>
</dbReference>
<accession>A0A9W8GLL9</accession>
<comment type="similarity">
    <text evidence="1 6">Belongs to the glycosyl hydrolase 31 family.</text>
</comment>
<dbReference type="CDD" id="cd06602">
    <property type="entry name" value="GH31_MGAM_SI_GAA"/>
    <property type="match status" value="1"/>
</dbReference>
<evidence type="ECO:0000256" key="3">
    <source>
        <dbReference type="ARBA" id="ARBA00023180"/>
    </source>
</evidence>
<dbReference type="AlphaFoldDB" id="A0A9W8GLL9"/>
<keyword evidence="7" id="KW-0732">Signal</keyword>
<keyword evidence="3" id="KW-0325">Glycoprotein</keyword>
<dbReference type="InterPro" id="IPR017853">
    <property type="entry name" value="GH"/>
</dbReference>
<dbReference type="SUPFAM" id="SSF51445">
    <property type="entry name" value="(Trans)glycosidases"/>
    <property type="match status" value="1"/>
</dbReference>
<feature type="domain" description="Glycosyl hydrolase family 31 C-terminal" evidence="10">
    <location>
        <begin position="657"/>
        <end position="744"/>
    </location>
</feature>
<dbReference type="SUPFAM" id="SSF51011">
    <property type="entry name" value="Glycosyl hydrolase domain"/>
    <property type="match status" value="1"/>
</dbReference>
<dbReference type="Pfam" id="PF01055">
    <property type="entry name" value="Glyco_hydro_31_2nd"/>
    <property type="match status" value="1"/>
</dbReference>
<evidence type="ECO:0000259" key="9">
    <source>
        <dbReference type="Pfam" id="PF13802"/>
    </source>
</evidence>
<feature type="domain" description="Glycoside hydrolase family 31 TIM barrel" evidence="8">
    <location>
        <begin position="277"/>
        <end position="648"/>
    </location>
</feature>
<protein>
    <recommendedName>
        <fullName evidence="5">Maltase</fullName>
    </recommendedName>
</protein>
<dbReference type="PROSITE" id="PS00129">
    <property type="entry name" value="GLYCOSYL_HYDROL_F31_1"/>
    <property type="match status" value="1"/>
</dbReference>
<dbReference type="SUPFAM" id="SSF74650">
    <property type="entry name" value="Galactose mutarotase-like"/>
    <property type="match status" value="1"/>
</dbReference>
<dbReference type="Gene3D" id="2.60.40.1760">
    <property type="entry name" value="glycosyl hydrolase (family 31)"/>
    <property type="match status" value="1"/>
</dbReference>
<organism evidence="11 12">
    <name type="scientific">Coemansia spiralis</name>
    <dbReference type="NCBI Taxonomy" id="417178"/>
    <lineage>
        <taxon>Eukaryota</taxon>
        <taxon>Fungi</taxon>
        <taxon>Fungi incertae sedis</taxon>
        <taxon>Zoopagomycota</taxon>
        <taxon>Kickxellomycotina</taxon>
        <taxon>Kickxellomycetes</taxon>
        <taxon>Kickxellales</taxon>
        <taxon>Kickxellaceae</taxon>
        <taxon>Coemansia</taxon>
    </lineage>
</organism>
<gene>
    <name evidence="11" type="ORF">IWW39_003359</name>
</gene>
<evidence type="ECO:0000259" key="10">
    <source>
        <dbReference type="Pfam" id="PF21365"/>
    </source>
</evidence>
<dbReference type="Pfam" id="PF13802">
    <property type="entry name" value="Gal_mutarotas_2"/>
    <property type="match status" value="1"/>
</dbReference>
<evidence type="ECO:0000256" key="7">
    <source>
        <dbReference type="SAM" id="SignalP"/>
    </source>
</evidence>
<evidence type="ECO:0000256" key="4">
    <source>
        <dbReference type="ARBA" id="ARBA00023295"/>
    </source>
</evidence>
<dbReference type="GO" id="GO:0030246">
    <property type="term" value="F:carbohydrate binding"/>
    <property type="evidence" value="ECO:0007669"/>
    <property type="project" value="InterPro"/>
</dbReference>
<comment type="caution">
    <text evidence="11">The sequence shown here is derived from an EMBL/GenBank/DDBJ whole genome shotgun (WGS) entry which is preliminary data.</text>
</comment>
<proteinExistence type="inferred from homology"/>
<evidence type="ECO:0000313" key="12">
    <source>
        <dbReference type="Proteomes" id="UP001151516"/>
    </source>
</evidence>
<evidence type="ECO:0000256" key="1">
    <source>
        <dbReference type="ARBA" id="ARBA00007806"/>
    </source>
</evidence>
<dbReference type="EMBL" id="JANBTX010000093">
    <property type="protein sequence ID" value="KAJ2686820.1"/>
    <property type="molecule type" value="Genomic_DNA"/>
</dbReference>
<dbReference type="PANTHER" id="PTHR22762">
    <property type="entry name" value="ALPHA-GLUCOSIDASE"/>
    <property type="match status" value="1"/>
</dbReference>
<keyword evidence="12" id="KW-1185">Reference proteome</keyword>
<evidence type="ECO:0000313" key="11">
    <source>
        <dbReference type="EMBL" id="KAJ2686820.1"/>
    </source>
</evidence>
<dbReference type="GO" id="GO:0004553">
    <property type="term" value="F:hydrolase activity, hydrolyzing O-glycosyl compounds"/>
    <property type="evidence" value="ECO:0007669"/>
    <property type="project" value="InterPro"/>
</dbReference>
<dbReference type="Gene3D" id="3.20.20.80">
    <property type="entry name" value="Glycosidases"/>
    <property type="match status" value="1"/>
</dbReference>
<evidence type="ECO:0000259" key="8">
    <source>
        <dbReference type="Pfam" id="PF01055"/>
    </source>
</evidence>